<evidence type="ECO:0000313" key="10">
    <source>
        <dbReference type="Proteomes" id="UP000182680"/>
    </source>
</evidence>
<keyword evidence="5 7" id="KW-0472">Membrane</keyword>
<feature type="transmembrane region" description="Helical" evidence="7">
    <location>
        <begin position="529"/>
        <end position="549"/>
    </location>
</feature>
<feature type="compositionally biased region" description="Basic and acidic residues" evidence="6">
    <location>
        <begin position="910"/>
        <end position="931"/>
    </location>
</feature>
<proteinExistence type="predicted"/>
<dbReference type="PANTHER" id="PTHR30619">
    <property type="entry name" value="DNA INTERNALIZATION/COMPETENCE PROTEIN COMEC/REC2"/>
    <property type="match status" value="1"/>
</dbReference>
<organism evidence="9 10">
    <name type="scientific">Desulfovibrio desulfuricans</name>
    <dbReference type="NCBI Taxonomy" id="876"/>
    <lineage>
        <taxon>Bacteria</taxon>
        <taxon>Pseudomonadati</taxon>
        <taxon>Thermodesulfobacteriota</taxon>
        <taxon>Desulfovibrionia</taxon>
        <taxon>Desulfovibrionales</taxon>
        <taxon>Desulfovibrionaceae</taxon>
        <taxon>Desulfovibrio</taxon>
    </lineage>
</organism>
<reference evidence="10" key="1">
    <citation type="submission" date="2016-11" db="EMBL/GenBank/DDBJ databases">
        <authorList>
            <person name="Jaros S."/>
            <person name="Januszkiewicz K."/>
            <person name="Wedrychowicz H."/>
        </authorList>
    </citation>
    <scope>NUCLEOTIDE SEQUENCE [LARGE SCALE GENOMIC DNA]</scope>
    <source>
        <strain evidence="10">DSM 7057</strain>
    </source>
</reference>
<accession>A0AA94HRK7</accession>
<keyword evidence="3 7" id="KW-0812">Transmembrane</keyword>
<feature type="transmembrane region" description="Helical" evidence="7">
    <location>
        <begin position="589"/>
        <end position="607"/>
    </location>
</feature>
<dbReference type="CDD" id="cd07731">
    <property type="entry name" value="ComA-like_MBL-fold"/>
    <property type="match status" value="1"/>
</dbReference>
<keyword evidence="2" id="KW-1003">Cell membrane</keyword>
<feature type="region of interest" description="Disordered" evidence="6">
    <location>
        <begin position="238"/>
        <end position="281"/>
    </location>
</feature>
<evidence type="ECO:0000259" key="8">
    <source>
        <dbReference type="SMART" id="SM00849"/>
    </source>
</evidence>
<dbReference type="InterPro" id="IPR035681">
    <property type="entry name" value="ComA-like_MBL"/>
</dbReference>
<comment type="subcellular location">
    <subcellularLocation>
        <location evidence="1">Cell membrane</location>
        <topology evidence="1">Multi-pass membrane protein</topology>
    </subcellularLocation>
</comment>
<evidence type="ECO:0000256" key="5">
    <source>
        <dbReference type="ARBA" id="ARBA00023136"/>
    </source>
</evidence>
<feature type="transmembrane region" description="Helical" evidence="7">
    <location>
        <begin position="49"/>
        <end position="66"/>
    </location>
</feature>
<sequence length="937" mass="101213">MRHPPLQAPLLWQLCLCFWIGGIAAAVWPWQSLLCLLLLVLADRRLWKAGRIAFCTLLVLAGLFTARWQLYGSPWHGGLPPASPPFWLAEAPKDIRVCGTVTDSQGLPDQRLRLILSHMAPDAIAAADDASRRADLRAAFAAPLPGLVAFTWENPTLRPLPGQTFCLARRPMPMQGFANEGQSAWELWWAAQDVRWRLWTQAERGEPFVSGEGGRSARWRESLREKFLAALQAPAQPGDLLPAARNGSPTTHGGHTTASGQIKELSGGHAASGGEMPPGQKSLSQGKAIVLALLFGDRQYLAQATLNNFAAATLVHSLALSGQHLVVAGMIGLFCVLAASRLRPGIYLRRPKVLWVMLASLPPALGYLWLGNAPASLLRATVMMLVAALWMASGRPRTTLDALGAALLCITVSFPLSVLDTGLQLSALCVGAIGLSLPWLRRIIPLPDRGAPDSPSRVTAWLRALMRIFLVSLFIQIALLPLNMLLFGNAGFWFPLNVAWLPVADLIVLPAAVLGLLCAALGLESPARLILDVAAMPCQWLVDSLAWLAESGLLAAPAMLRPHWTALPAFAALLTALAFMAGRKTMPAGAARLLLAGGALLLAGPLLRVEQRLSPEIRLDVLDVGQSQAVALRLPGHVRLLLDGGGSASPRFDPGQALVAPVLLYNDSPRLSAVLNSHPDLDHMGGLVHILEHFKVNTLFDNGQDGRSDSGWGALWTQVRQQHKARPLAQGDVLQLGDPIRQLQLEILHPPRSARAEAHSPWTGNNASLVARLTHKGRGLALIPGDAERRSLRHMLDQGIDLRAEVLVLPHHGSDSSYLADFYKAVQPRVAVAACGFENRYGYPGKKVRAWLDKAGIPLLFTGRDGQVQLTWPGRGMQWPPTDAEERAVLHLRTQRGTAGVNSAAPGGTRQDHEKMPAKEHKEEGELRGKADSGQTE</sequence>
<evidence type="ECO:0000256" key="4">
    <source>
        <dbReference type="ARBA" id="ARBA00022989"/>
    </source>
</evidence>
<dbReference type="Pfam" id="PF00753">
    <property type="entry name" value="Lactamase_B"/>
    <property type="match status" value="1"/>
</dbReference>
<dbReference type="SUPFAM" id="SSF56281">
    <property type="entry name" value="Metallo-hydrolase/oxidoreductase"/>
    <property type="match status" value="1"/>
</dbReference>
<dbReference type="EMBL" id="FPIW01000004">
    <property type="protein sequence ID" value="SFW21775.1"/>
    <property type="molecule type" value="Genomic_DNA"/>
</dbReference>
<feature type="transmembrane region" description="Helical" evidence="7">
    <location>
        <begin position="376"/>
        <end position="393"/>
    </location>
</feature>
<feature type="compositionally biased region" description="Polar residues" evidence="6">
    <location>
        <begin position="247"/>
        <end position="260"/>
    </location>
</feature>
<dbReference type="RefSeq" id="WP_083577860.1">
    <property type="nucleotide sequence ID" value="NZ_FPIW01000004.1"/>
</dbReference>
<dbReference type="Pfam" id="PF03772">
    <property type="entry name" value="Competence"/>
    <property type="match status" value="1"/>
</dbReference>
<evidence type="ECO:0000256" key="7">
    <source>
        <dbReference type="SAM" id="Phobius"/>
    </source>
</evidence>
<keyword evidence="4 7" id="KW-1133">Transmembrane helix</keyword>
<dbReference type="SMART" id="SM00849">
    <property type="entry name" value="Lactamase_B"/>
    <property type="match status" value="1"/>
</dbReference>
<feature type="transmembrane region" description="Helical" evidence="7">
    <location>
        <begin position="465"/>
        <end position="487"/>
    </location>
</feature>
<name>A0AA94HRK7_DESDE</name>
<dbReference type="InterPro" id="IPR004477">
    <property type="entry name" value="ComEC_N"/>
</dbReference>
<dbReference type="InterPro" id="IPR001279">
    <property type="entry name" value="Metallo-B-lactamas"/>
</dbReference>
<feature type="transmembrane region" description="Helical" evidence="7">
    <location>
        <begin position="354"/>
        <end position="370"/>
    </location>
</feature>
<evidence type="ECO:0000313" key="9">
    <source>
        <dbReference type="EMBL" id="SFW21775.1"/>
    </source>
</evidence>
<dbReference type="InterPro" id="IPR052159">
    <property type="entry name" value="Competence_DNA_uptake"/>
</dbReference>
<feature type="region of interest" description="Disordered" evidence="6">
    <location>
        <begin position="894"/>
        <end position="937"/>
    </location>
</feature>
<dbReference type="InterPro" id="IPR036866">
    <property type="entry name" value="RibonucZ/Hydroxyglut_hydro"/>
</dbReference>
<dbReference type="GO" id="GO:0005886">
    <property type="term" value="C:plasma membrane"/>
    <property type="evidence" value="ECO:0007669"/>
    <property type="project" value="UniProtKB-SubCell"/>
</dbReference>
<feature type="transmembrane region" description="Helical" evidence="7">
    <location>
        <begin position="499"/>
        <end position="522"/>
    </location>
</feature>
<evidence type="ECO:0000256" key="1">
    <source>
        <dbReference type="ARBA" id="ARBA00004651"/>
    </source>
</evidence>
<comment type="caution">
    <text evidence="9">The sequence shown here is derived from an EMBL/GenBank/DDBJ whole genome shotgun (WGS) entry which is preliminary data.</text>
</comment>
<feature type="domain" description="Metallo-beta-lactamase" evidence="8">
    <location>
        <begin position="626"/>
        <end position="837"/>
    </location>
</feature>
<dbReference type="Proteomes" id="UP000182680">
    <property type="component" value="Unassembled WGS sequence"/>
</dbReference>
<dbReference type="AlphaFoldDB" id="A0AA94HRK7"/>
<feature type="transmembrane region" description="Helical" evidence="7">
    <location>
        <begin position="325"/>
        <end position="342"/>
    </location>
</feature>
<evidence type="ECO:0000256" key="3">
    <source>
        <dbReference type="ARBA" id="ARBA00022692"/>
    </source>
</evidence>
<evidence type="ECO:0000256" key="6">
    <source>
        <dbReference type="SAM" id="MobiDB-lite"/>
    </source>
</evidence>
<feature type="transmembrane region" description="Helical" evidence="7">
    <location>
        <begin position="564"/>
        <end position="582"/>
    </location>
</feature>
<dbReference type="Gene3D" id="3.60.15.10">
    <property type="entry name" value="Ribonuclease Z/Hydroxyacylglutathione hydrolase-like"/>
    <property type="match status" value="1"/>
</dbReference>
<gene>
    <name evidence="9" type="ORF">SAMN02910291_00441</name>
</gene>
<dbReference type="PANTHER" id="PTHR30619:SF1">
    <property type="entry name" value="RECOMBINATION PROTEIN 2"/>
    <property type="match status" value="1"/>
</dbReference>
<protein>
    <submittedName>
        <fullName evidence="9">Competence protein ComEC</fullName>
    </submittedName>
</protein>
<evidence type="ECO:0000256" key="2">
    <source>
        <dbReference type="ARBA" id="ARBA00022475"/>
    </source>
</evidence>